<dbReference type="OrthoDB" id="433414at2759"/>
<organism evidence="2 3">
    <name type="scientific">Eragrostis curvula</name>
    <name type="common">weeping love grass</name>
    <dbReference type="NCBI Taxonomy" id="38414"/>
    <lineage>
        <taxon>Eukaryota</taxon>
        <taxon>Viridiplantae</taxon>
        <taxon>Streptophyta</taxon>
        <taxon>Embryophyta</taxon>
        <taxon>Tracheophyta</taxon>
        <taxon>Spermatophyta</taxon>
        <taxon>Magnoliopsida</taxon>
        <taxon>Liliopsida</taxon>
        <taxon>Poales</taxon>
        <taxon>Poaceae</taxon>
        <taxon>PACMAD clade</taxon>
        <taxon>Chloridoideae</taxon>
        <taxon>Eragrostideae</taxon>
        <taxon>Eragrostidinae</taxon>
        <taxon>Eragrostis</taxon>
    </lineage>
</organism>
<dbReference type="PANTHER" id="PTHR13017:SF0">
    <property type="entry name" value="METHENYLTETRAHYDROFOLATE SYNTHASE DOMAIN-CONTAINING PROTEIN"/>
    <property type="match status" value="1"/>
</dbReference>
<accession>A0A5J9WQH8</accession>
<dbReference type="InterPro" id="IPR037171">
    <property type="entry name" value="NagB/RpiA_transferase-like"/>
</dbReference>
<dbReference type="Gramene" id="TVU51012">
    <property type="protein sequence ID" value="TVU51012"/>
    <property type="gene ID" value="EJB05_02414"/>
</dbReference>
<dbReference type="AlphaFoldDB" id="A0A5J9WQH8"/>
<dbReference type="InterPro" id="IPR002698">
    <property type="entry name" value="FTHF_cligase"/>
</dbReference>
<proteinExistence type="predicted"/>
<dbReference type="GO" id="GO:0005737">
    <property type="term" value="C:cytoplasm"/>
    <property type="evidence" value="ECO:0007669"/>
    <property type="project" value="TreeGrafter"/>
</dbReference>
<dbReference type="SUPFAM" id="SSF100950">
    <property type="entry name" value="NagB/RpiA/CoA transferase-like"/>
    <property type="match status" value="1"/>
</dbReference>
<keyword evidence="3" id="KW-1185">Reference proteome</keyword>
<feature type="region of interest" description="Disordered" evidence="1">
    <location>
        <begin position="372"/>
        <end position="396"/>
    </location>
</feature>
<evidence type="ECO:0000256" key="1">
    <source>
        <dbReference type="SAM" id="MobiDB-lite"/>
    </source>
</evidence>
<evidence type="ECO:0008006" key="4">
    <source>
        <dbReference type="Google" id="ProtNLM"/>
    </source>
</evidence>
<dbReference type="FunFam" id="3.40.50.10420:FF:000004">
    <property type="entry name" value="5-formyltetrahydrofolate cyclo-ligase-like protein COG0212"/>
    <property type="match status" value="1"/>
</dbReference>
<evidence type="ECO:0000313" key="2">
    <source>
        <dbReference type="EMBL" id="TVU51012.1"/>
    </source>
</evidence>
<sequence>MPLLFQSPPLSLNFAAAASRRATAAAASVAMRSSTSSSSGAFDPAAFEAERLRLDAAARAEMASAAAAGAESGAADPRAWKWAIRKRVWDALEAEGVARDPRPVHHRIPNFDGAAAAAESVRSLALFPAALRRRVKKFKPFIRHPLLFVSYAIFPPANVQAQIGSCDLGRLDVFQNAQCVKVNPDTPQKQVRFLTLSGDKKLLTPQPRLRTGFFSVLESSMIPAGCIPEACTSVGAAKYGRPIGLDERIKVDLIVIGSVAVDPNSGARLGKGEGFAELEYGMLRFMGAIDDSTMIVTSVHDKQLVDDIPVEKLLVHDVPVDIICTPTQVIFTNTAIPKPQGIYWEKLSPEKLGQIRILRELKRRIEEETGTILPCGPSEQLPPTARRRRRRWQRKR</sequence>
<feature type="compositionally biased region" description="Basic residues" evidence="1">
    <location>
        <begin position="385"/>
        <end position="396"/>
    </location>
</feature>
<dbReference type="Proteomes" id="UP000324897">
    <property type="component" value="Chromosome 6"/>
</dbReference>
<reference evidence="2 3" key="1">
    <citation type="journal article" date="2019" name="Sci. Rep.">
        <title>A high-quality genome of Eragrostis curvula grass provides insights into Poaceae evolution and supports new strategies to enhance forage quality.</title>
        <authorList>
            <person name="Carballo J."/>
            <person name="Santos B.A.C.M."/>
            <person name="Zappacosta D."/>
            <person name="Garbus I."/>
            <person name="Selva J.P."/>
            <person name="Gallo C.A."/>
            <person name="Diaz A."/>
            <person name="Albertini E."/>
            <person name="Caccamo M."/>
            <person name="Echenique V."/>
        </authorList>
    </citation>
    <scope>NUCLEOTIDE SEQUENCE [LARGE SCALE GENOMIC DNA]</scope>
    <source>
        <strain evidence="3">cv. Victoria</strain>
        <tissue evidence="2">Leaf</tissue>
    </source>
</reference>
<comment type="caution">
    <text evidence="2">The sequence shown here is derived from an EMBL/GenBank/DDBJ whole genome shotgun (WGS) entry which is preliminary data.</text>
</comment>
<dbReference type="EMBL" id="RWGY01000002">
    <property type="protein sequence ID" value="TVU51012.1"/>
    <property type="molecule type" value="Genomic_DNA"/>
</dbReference>
<name>A0A5J9WQH8_9POAL</name>
<dbReference type="Pfam" id="PF01812">
    <property type="entry name" value="5-FTHF_cyc-lig"/>
    <property type="match status" value="1"/>
</dbReference>
<feature type="non-terminal residue" evidence="2">
    <location>
        <position position="1"/>
    </location>
</feature>
<evidence type="ECO:0000313" key="3">
    <source>
        <dbReference type="Proteomes" id="UP000324897"/>
    </source>
</evidence>
<protein>
    <recommendedName>
        <fullName evidence="4">5-formyltetrahydrofolate cyclo-ligase</fullName>
    </recommendedName>
</protein>
<dbReference type="PANTHER" id="PTHR13017">
    <property type="entry name" value="5-FORMYLTETRAHYDROFOLATE CYCLO-LIGASE-RELATED"/>
    <property type="match status" value="1"/>
</dbReference>
<dbReference type="Gene3D" id="3.40.50.10420">
    <property type="entry name" value="NagB/RpiA/CoA transferase-like"/>
    <property type="match status" value="1"/>
</dbReference>
<gene>
    <name evidence="2" type="ORF">EJB05_02414</name>
</gene>
<dbReference type="InterPro" id="IPR024185">
    <property type="entry name" value="FTHF_cligase-like_sf"/>
</dbReference>